<protein>
    <submittedName>
        <fullName evidence="3">Tetratricopeptide repeat protein</fullName>
    </submittedName>
</protein>
<dbReference type="Pfam" id="PF13424">
    <property type="entry name" value="TPR_12"/>
    <property type="match status" value="1"/>
</dbReference>
<dbReference type="PANTHER" id="PTHR47691:SF3">
    <property type="entry name" value="HTH-TYPE TRANSCRIPTIONAL REGULATOR RV0890C-RELATED"/>
    <property type="match status" value="1"/>
</dbReference>
<dbReference type="CDD" id="cd00093">
    <property type="entry name" value="HTH_XRE"/>
    <property type="match status" value="1"/>
</dbReference>
<dbReference type="Gene3D" id="1.25.40.10">
    <property type="entry name" value="Tetratricopeptide repeat domain"/>
    <property type="match status" value="2"/>
</dbReference>
<reference evidence="3" key="1">
    <citation type="submission" date="2021-04" db="EMBL/GenBank/DDBJ databases">
        <title>Genome sequence of Woronichinia naegeliana from Washington state freshwater lake bloom.</title>
        <authorList>
            <person name="Dreher T.W."/>
        </authorList>
    </citation>
    <scope>NUCLEOTIDE SEQUENCE</scope>
    <source>
        <strain evidence="3">WA131</strain>
    </source>
</reference>
<dbReference type="InterPro" id="IPR010982">
    <property type="entry name" value="Lambda_DNA-bd_dom_sf"/>
</dbReference>
<dbReference type="PROSITE" id="PS50005">
    <property type="entry name" value="TPR"/>
    <property type="match status" value="1"/>
</dbReference>
<feature type="repeat" description="TPR" evidence="1">
    <location>
        <begin position="765"/>
        <end position="798"/>
    </location>
</feature>
<dbReference type="Gene3D" id="3.40.50.300">
    <property type="entry name" value="P-loop containing nucleotide triphosphate hydrolases"/>
    <property type="match status" value="1"/>
</dbReference>
<dbReference type="InterPro" id="IPR027417">
    <property type="entry name" value="P-loop_NTPase"/>
</dbReference>
<gene>
    <name evidence="3" type="ORF">KA717_14375</name>
</gene>
<dbReference type="SMART" id="SM00530">
    <property type="entry name" value="HTH_XRE"/>
    <property type="match status" value="1"/>
</dbReference>
<name>A0A977L194_9CYAN</name>
<dbReference type="GO" id="GO:0003677">
    <property type="term" value="F:DNA binding"/>
    <property type="evidence" value="ECO:0007669"/>
    <property type="project" value="InterPro"/>
</dbReference>
<evidence type="ECO:0000259" key="2">
    <source>
        <dbReference type="PROSITE" id="PS50943"/>
    </source>
</evidence>
<dbReference type="SUPFAM" id="SSF47413">
    <property type="entry name" value="lambda repressor-like DNA-binding domains"/>
    <property type="match status" value="1"/>
</dbReference>
<evidence type="ECO:0000256" key="1">
    <source>
        <dbReference type="PROSITE-ProRule" id="PRU00339"/>
    </source>
</evidence>
<accession>A0A977L194</accession>
<dbReference type="AlphaFoldDB" id="A0A977L194"/>
<dbReference type="SMART" id="SM00028">
    <property type="entry name" value="TPR"/>
    <property type="match status" value="5"/>
</dbReference>
<dbReference type="Pfam" id="PF13443">
    <property type="entry name" value="HTH_26"/>
    <property type="match status" value="1"/>
</dbReference>
<dbReference type="SUPFAM" id="SSF52540">
    <property type="entry name" value="P-loop containing nucleoside triphosphate hydrolases"/>
    <property type="match status" value="1"/>
</dbReference>
<evidence type="ECO:0000313" key="3">
    <source>
        <dbReference type="EMBL" id="UXE63668.1"/>
    </source>
</evidence>
<sequence>MGRSLQVKPEFIRKIKEAVRRNGYPSQQALASGLGLSRDVVSRFLNGKPIDYLNAEEICRALNLDLGEMTGYGQEINDESVLIGTQTALVNIVDPNFVGRESAIADLNALVAKEAKVILIQGAGGVGKTTLARKYLADKFGDKVIEFPIAKETKDIAAIEGLLEQCLRSLGEEPGRDFLVSLTRLKEKLQAEAMGVLIDNLEPALDSSGRLIEAHRRYLELLRILADPTVKSITLITSREALGEGVDISLYRLPILDLEAWQTYFYNRGITHNNQEIQPIWDAYQGNALAMKLLSERVFLDYSGDIDTFWEEQQKLGALLNIDNLIEEQFERLENIYPDAYKLLCRMGCYRYQDVENVPLEGLFCLLWDVAENQRGQVINALRDRSLVDYSNGKYHLHPLIRNEAINRLRNSEDWKKSNIEAAEFWNKSVKNIDTVKDALKALEAYYHYFNVDDYEKASEVILLSRNNKFQVLENLGEAFCRLGLLERMIACANKLIPYLDKGYLLIDKSLSLVALYNVLGALHSYRGEITRSIKCYQISGGICERYIQMAQESEQKLFWKKQLNKVFYFIGLCKVDLFELEEAKTFFEKTLNSYILEFCHKNGFNESEIKVAKIDILVYMTFLHSCLLQEFNEREIKIAKRSLLVYMAFLYSSLLQEEAARKLANELLIDIFDRDLFFSSWTKGYNPLFLGITFKNLGEFEKSFDMYDRAIKYAKESNFNQIEATVLIYLGELYRIQKNYDIALAHHSESIKILEKIGAKCDLAEAYFQLALTYQAMGDQPNSQTYFDKALDLWGPEKIDAPEQIKRVKKAMQIPPAMENG</sequence>
<dbReference type="SUPFAM" id="SSF48452">
    <property type="entry name" value="TPR-like"/>
    <property type="match status" value="2"/>
</dbReference>
<dbReference type="InterPro" id="IPR011990">
    <property type="entry name" value="TPR-like_helical_dom_sf"/>
</dbReference>
<dbReference type="KEGG" id="wna:KA717_14375"/>
<proteinExistence type="predicted"/>
<feature type="domain" description="HTH cro/C1-type" evidence="2">
    <location>
        <begin position="26"/>
        <end position="69"/>
    </location>
</feature>
<dbReference type="EMBL" id="CP073041">
    <property type="protein sequence ID" value="UXE63668.1"/>
    <property type="molecule type" value="Genomic_DNA"/>
</dbReference>
<dbReference type="PANTHER" id="PTHR47691">
    <property type="entry name" value="REGULATOR-RELATED"/>
    <property type="match status" value="1"/>
</dbReference>
<dbReference type="InterPro" id="IPR001387">
    <property type="entry name" value="Cro/C1-type_HTH"/>
</dbReference>
<keyword evidence="1" id="KW-0802">TPR repeat</keyword>
<organism evidence="3">
    <name type="scientific">Woronichinia naegeliana WA131</name>
    <dbReference type="NCBI Taxonomy" id="2824559"/>
    <lineage>
        <taxon>Bacteria</taxon>
        <taxon>Bacillati</taxon>
        <taxon>Cyanobacteriota</taxon>
        <taxon>Cyanophyceae</taxon>
        <taxon>Synechococcales</taxon>
        <taxon>Coelosphaeriaceae</taxon>
        <taxon>Woronichinia</taxon>
    </lineage>
</organism>
<dbReference type="Proteomes" id="UP001065613">
    <property type="component" value="Chromosome"/>
</dbReference>
<dbReference type="Gene3D" id="1.10.260.40">
    <property type="entry name" value="lambda repressor-like DNA-binding domains"/>
    <property type="match status" value="1"/>
</dbReference>
<dbReference type="InterPro" id="IPR019734">
    <property type="entry name" value="TPR_rpt"/>
</dbReference>
<dbReference type="PROSITE" id="PS50943">
    <property type="entry name" value="HTH_CROC1"/>
    <property type="match status" value="1"/>
</dbReference>